<dbReference type="PRINTS" id="PR00313">
    <property type="entry name" value="CABNDNGRPT"/>
</dbReference>
<proteinExistence type="predicted"/>
<dbReference type="Pfam" id="PF03797">
    <property type="entry name" value="Autotransporter"/>
    <property type="match status" value="1"/>
</dbReference>
<gene>
    <name evidence="5" type="ORF">ACEU0G_000488</name>
</gene>
<reference evidence="5 6" key="1">
    <citation type="submission" date="2024-09" db="EMBL/GenBank/DDBJ databases">
        <authorList>
            <consortium name="All-Russian atlas of soil microorganisms"/>
            <consortium name="as a basis for the search for new antimicrobial producers and enzymes with unique properties"/>
            <person name="Sokolova E.A."/>
            <person name="Voronina E.N."/>
        </authorList>
    </citation>
    <scope>NUCLEOTIDE SEQUENCE [LARGE SCALE GENOMIC DNA]</scope>
    <source>
        <strain evidence="5 6">AF-22b-331.1</strain>
    </source>
</reference>
<protein>
    <submittedName>
        <fullName evidence="5">Autotransporter domain-containing protein</fullName>
    </submittedName>
</protein>
<dbReference type="PROSITE" id="PS51208">
    <property type="entry name" value="AUTOTRANSPORTER"/>
    <property type="match status" value="1"/>
</dbReference>
<dbReference type="InterPro" id="IPR011050">
    <property type="entry name" value="Pectin_lyase_fold/virulence"/>
</dbReference>
<evidence type="ECO:0000313" key="6">
    <source>
        <dbReference type="Proteomes" id="UP001605261"/>
    </source>
</evidence>
<dbReference type="InterPro" id="IPR013425">
    <property type="entry name" value="Autotrns_rpt"/>
</dbReference>
<dbReference type="InterPro" id="IPR051551">
    <property type="entry name" value="Autotransporter_adhesion"/>
</dbReference>
<dbReference type="RefSeq" id="WP_394164166.1">
    <property type="nucleotide sequence ID" value="NZ_JBHGCJ010000012.1"/>
</dbReference>
<dbReference type="SMART" id="SM00869">
    <property type="entry name" value="Autotransporter"/>
    <property type="match status" value="1"/>
</dbReference>
<dbReference type="InterPro" id="IPR043990">
    <property type="entry name" value="AC_1"/>
</dbReference>
<dbReference type="CDD" id="cd01344">
    <property type="entry name" value="PL2_Passenger_AT"/>
    <property type="match status" value="1"/>
</dbReference>
<evidence type="ECO:0000313" key="5">
    <source>
        <dbReference type="EMBL" id="MFG6110611.1"/>
    </source>
</evidence>
<dbReference type="InterPro" id="IPR036709">
    <property type="entry name" value="Autotransporte_beta_dom_sf"/>
</dbReference>
<feature type="chain" id="PRO_5046009325" evidence="3">
    <location>
        <begin position="25"/>
        <end position="1313"/>
    </location>
</feature>
<dbReference type="SUPFAM" id="SSF103515">
    <property type="entry name" value="Autotransporter"/>
    <property type="match status" value="1"/>
</dbReference>
<dbReference type="Pfam" id="PF12951">
    <property type="entry name" value="PATR"/>
    <property type="match status" value="2"/>
</dbReference>
<keyword evidence="1 3" id="KW-0732">Signal</keyword>
<feature type="region of interest" description="Disordered" evidence="2">
    <location>
        <begin position="896"/>
        <end position="977"/>
    </location>
</feature>
<dbReference type="Gene3D" id="2.160.20.160">
    <property type="match status" value="1"/>
</dbReference>
<dbReference type="Proteomes" id="UP001605261">
    <property type="component" value="Unassembled WGS sequence"/>
</dbReference>
<dbReference type="SUPFAM" id="SSF51126">
    <property type="entry name" value="Pectin lyase-like"/>
    <property type="match status" value="2"/>
</dbReference>
<dbReference type="EMBL" id="JBHGCJ010000012">
    <property type="protein sequence ID" value="MFG6110611.1"/>
    <property type="molecule type" value="Genomic_DNA"/>
</dbReference>
<feature type="signal peptide" evidence="3">
    <location>
        <begin position="1"/>
        <end position="24"/>
    </location>
</feature>
<feature type="compositionally biased region" description="Pro residues" evidence="2">
    <location>
        <begin position="897"/>
        <end position="954"/>
    </location>
</feature>
<feature type="domain" description="Autotransporter" evidence="4">
    <location>
        <begin position="1032"/>
        <end position="1313"/>
    </location>
</feature>
<dbReference type="PANTHER" id="PTHR35037:SF2">
    <property type="match status" value="1"/>
</dbReference>
<name>A0ABW7D071_9GAMM</name>
<evidence type="ECO:0000256" key="2">
    <source>
        <dbReference type="SAM" id="MobiDB-lite"/>
    </source>
</evidence>
<keyword evidence="6" id="KW-1185">Reference proteome</keyword>
<dbReference type="Gene3D" id="2.40.128.130">
    <property type="entry name" value="Autotransporter beta-domain"/>
    <property type="match status" value="1"/>
</dbReference>
<organism evidence="5 6">
    <name type="scientific">Stenotrophomonas nematodicola</name>
    <dbReference type="NCBI Taxonomy" id="2656746"/>
    <lineage>
        <taxon>Bacteria</taxon>
        <taxon>Pseudomonadati</taxon>
        <taxon>Pseudomonadota</taxon>
        <taxon>Gammaproteobacteria</taxon>
        <taxon>Lysobacterales</taxon>
        <taxon>Lysobacteraceae</taxon>
        <taxon>Stenotrophomonas</taxon>
    </lineage>
</organism>
<comment type="caution">
    <text evidence="5">The sequence shown here is derived from an EMBL/GenBank/DDBJ whole genome shotgun (WGS) entry which is preliminary data.</text>
</comment>
<dbReference type="InterPro" id="IPR005546">
    <property type="entry name" value="Autotransporte_beta"/>
</dbReference>
<dbReference type="InterPro" id="IPR003991">
    <property type="entry name" value="Pertactin_virulence_factor"/>
</dbReference>
<accession>A0ABW7D071</accession>
<dbReference type="InterPro" id="IPR012332">
    <property type="entry name" value="Autotransporter_pectin_lyase_C"/>
</dbReference>
<dbReference type="Gene3D" id="2.160.20.20">
    <property type="match status" value="1"/>
</dbReference>
<dbReference type="Pfam" id="PF18883">
    <property type="entry name" value="AC_1"/>
    <property type="match status" value="1"/>
</dbReference>
<dbReference type="PANTHER" id="PTHR35037">
    <property type="entry name" value="C-TERMINAL REGION OF AIDA-LIKE PROTEIN"/>
    <property type="match status" value="1"/>
</dbReference>
<evidence type="ECO:0000256" key="3">
    <source>
        <dbReference type="SAM" id="SignalP"/>
    </source>
</evidence>
<evidence type="ECO:0000259" key="4">
    <source>
        <dbReference type="PROSITE" id="PS51208"/>
    </source>
</evidence>
<dbReference type="NCBIfam" id="TIGR02601">
    <property type="entry name" value="autotrns_rpt"/>
    <property type="match status" value="1"/>
</dbReference>
<sequence>MIRSTHHPLALSIAALLASFGAQADCVTSGATTTCTTAAPNPHPTRIGNGNIAAGDGRTVDVQAGAQLVVGNDTAISLRDAANIHVGTGATVSATAVSAGAGGNTVEFRNGGTLTIDAGGQVLALGSQGSAEVVNFQGAGNTIVNSGTIRANNAVAIWSQNTTGLNTVINTETGIIQAPGTVIGGSGNGALDFSNRGQVIGNISLAGGNDILRLYTGSSITGNFSGGAGNDAIFLSGTGDSTLPGNFVGFESLTKNDAGKWTLTGTITGVTVATVAQGTLALTGNNANYTGPVIVDAAGILEARAQSLPPGVTNNGLVRFTQPDDGSYAGSINGTGALDKTGAGTLTLAGLNSVTGATTLNGGSLVLGNTLETAGLPMANGTTLQINGTLQQRGGAAANVIGASGAQTLIVNGRLTGAALLGDGDDLLDVSGVIVGNVDQGDGNDTAIVRPGGSIGGTLAQGNGNDRLQMLGGSIAGAVTQGAGNDALVISGGTLASVDQGDDVDQMEVSGGTITGTVQQGGGQDVFLMTGGTVGALLQGDGTDRFRMTGGQIIGGFDDGDYAEMTGGRIGRVNMKLENNTFDMSGGTIDGNLVTGFGNDTIILSDGYIGGNISVSGGDDAITITGGTVRGEIRASTGTDRLDWSGGGVVYGTVDMGEGNDIATLSNLNNSHLGALPLFTGGPGTDVLSMNNVNTSGVARFTGWEQINLQQDSQLTFDGDLVLSDATTSGGTLNIDATSAVFAGGLNASVRSFTAGQQVTLNNAGRIDLSNGSSGAGDAFTIAGNYVGNGGGVYLQSVLGADGSPSDRLVISNGVASGSTGLGIINTGGGGAETLADGILVVQSINGGSTAPNAFALYNPVAAGAYEYFLFKGGASAGTGENWYLRSTLVAGVTPAPANPPLGTPPITPPPPPEDAGTPPPPLAPPPSPDVPENPDPLAPEPAPPPPPPEPAPVAPAQGDAPPPVPTTPAAVPGPLAVPPTPGAVPAQGDIIPLYRIEAATYAVVPPLLRETSLLSLGTFHERQGEQRLLAGQGGFRSAWARLIGQSHEQHWEGDARPSFDGDLQGVQAGIDLYASADDRYRDQVGVFVGRTRAQGNVNGFAIGWDNVAVGRTRLDDKHLGVYWTRVGSAGGYLDAVLMQSRYDGDATSARGLGIDLHGDGTTASLEVGKPLLRFGRSAWWLEPQAQVIWQRSSLDDSADRVSTIAYDNDTAWTARVGLRLAADYDLAGNGWQPYVKVNYWQTFDGEDRIRFGSNELTNQQGARALEVGVGLVARFNANVSAFAVADYTRDLESSAQKERKSVEGNIGVRFDW</sequence>
<evidence type="ECO:0000256" key="1">
    <source>
        <dbReference type="ARBA" id="ARBA00022729"/>
    </source>
</evidence>
<dbReference type="PRINTS" id="PR01484">
    <property type="entry name" value="PRTACTNFAMLY"/>
</dbReference>